<dbReference type="InterPro" id="IPR036457">
    <property type="entry name" value="PPM-type-like_dom_sf"/>
</dbReference>
<evidence type="ECO:0000313" key="4">
    <source>
        <dbReference type="Proteomes" id="UP000199155"/>
    </source>
</evidence>
<dbReference type="SMART" id="SM00331">
    <property type="entry name" value="PP2C_SIG"/>
    <property type="match status" value="1"/>
</dbReference>
<dbReference type="Gene3D" id="3.30.450.40">
    <property type="match status" value="1"/>
</dbReference>
<feature type="domain" description="PPM-type phosphatase" evidence="2">
    <location>
        <begin position="176"/>
        <end position="383"/>
    </location>
</feature>
<dbReference type="PANTHER" id="PTHR43156:SF2">
    <property type="entry name" value="STAGE II SPORULATION PROTEIN E"/>
    <property type="match status" value="1"/>
</dbReference>
<dbReference type="SUPFAM" id="SSF55781">
    <property type="entry name" value="GAF domain-like"/>
    <property type="match status" value="1"/>
</dbReference>
<dbReference type="InterPro" id="IPR029016">
    <property type="entry name" value="GAF-like_dom_sf"/>
</dbReference>
<reference evidence="3 4" key="1">
    <citation type="submission" date="2016-10" db="EMBL/GenBank/DDBJ databases">
        <authorList>
            <person name="de Groot N.N."/>
        </authorList>
    </citation>
    <scope>NUCLEOTIDE SEQUENCE [LARGE SCALE GENOMIC DNA]</scope>
    <source>
        <strain evidence="3 4">CGMCC 4.5727</strain>
    </source>
</reference>
<evidence type="ECO:0000313" key="3">
    <source>
        <dbReference type="EMBL" id="SDK02691.1"/>
    </source>
</evidence>
<dbReference type="GO" id="GO:0016791">
    <property type="term" value="F:phosphatase activity"/>
    <property type="evidence" value="ECO:0007669"/>
    <property type="project" value="TreeGrafter"/>
</dbReference>
<evidence type="ECO:0000259" key="2">
    <source>
        <dbReference type="SMART" id="SM00331"/>
    </source>
</evidence>
<accession>A0A1G8YIW2</accession>
<evidence type="ECO:0000256" key="1">
    <source>
        <dbReference type="ARBA" id="ARBA00022801"/>
    </source>
</evidence>
<dbReference type="Proteomes" id="UP000199155">
    <property type="component" value="Unassembled WGS sequence"/>
</dbReference>
<protein>
    <submittedName>
        <fullName evidence="3">Serine phosphatase RsbU, regulator of sigma subunit</fullName>
    </submittedName>
</protein>
<dbReference type="STRING" id="417292.SAMN05421806_10489"/>
<dbReference type="SUPFAM" id="SSF81606">
    <property type="entry name" value="PP2C-like"/>
    <property type="match status" value="1"/>
</dbReference>
<organism evidence="3 4">
    <name type="scientific">Streptomyces indicus</name>
    <dbReference type="NCBI Taxonomy" id="417292"/>
    <lineage>
        <taxon>Bacteria</taxon>
        <taxon>Bacillati</taxon>
        <taxon>Actinomycetota</taxon>
        <taxon>Actinomycetes</taxon>
        <taxon>Kitasatosporales</taxon>
        <taxon>Streptomycetaceae</taxon>
        <taxon>Streptomyces</taxon>
    </lineage>
</organism>
<proteinExistence type="predicted"/>
<dbReference type="InterPro" id="IPR001932">
    <property type="entry name" value="PPM-type_phosphatase-like_dom"/>
</dbReference>
<dbReference type="AlphaFoldDB" id="A0A1G8YIW2"/>
<keyword evidence="4" id="KW-1185">Reference proteome</keyword>
<sequence>MERNRIGLAEVLAAAEDAAPVRSLDVVAHNLRDRFGARYVSFLFVDVVGRRLLRVNDKATSPQEHAAEQVPLTGSVYDDVLRTQKVVRVPEGAQAQRVLAPVTNRGDAIGVLELHITHVTQDVLEQVEEAAHALAYIIVTDRRFTDLYHWGNRTATVTLAAEIQRQLLPSAPSCEAAEFTLAGALVPASDIAGDTYDYSLDHDTLHLSITDAMGHDVDASLMATLLVNASRGARRAGTDLAEQARQTHQALIDHGRRTFATGQLMRIALDGSSAQLVNAGHLWPLRLREGTVDEIKLHINLPFGVLPQGAYRVQDIDLRPGDRLVFYTDGMQERQAEAVDLPRLIRDTSTEHPREAVRAMVNAVTDACHGHVRDDATVLCLDWHGPVPADRNAKHRRSA</sequence>
<dbReference type="EMBL" id="FNFF01000004">
    <property type="protein sequence ID" value="SDK02691.1"/>
    <property type="molecule type" value="Genomic_DNA"/>
</dbReference>
<dbReference type="RefSeq" id="WP_093609237.1">
    <property type="nucleotide sequence ID" value="NZ_FNFF01000004.1"/>
</dbReference>
<name>A0A1G8YIW2_9ACTN</name>
<dbReference type="OrthoDB" id="3280057at2"/>
<dbReference type="InterPro" id="IPR052016">
    <property type="entry name" value="Bact_Sigma-Reg"/>
</dbReference>
<dbReference type="Gene3D" id="3.60.40.10">
    <property type="entry name" value="PPM-type phosphatase domain"/>
    <property type="match status" value="1"/>
</dbReference>
<gene>
    <name evidence="3" type="ORF">SAMN05421806_10489</name>
</gene>
<dbReference type="PANTHER" id="PTHR43156">
    <property type="entry name" value="STAGE II SPORULATION PROTEIN E-RELATED"/>
    <property type="match status" value="1"/>
</dbReference>
<keyword evidence="1" id="KW-0378">Hydrolase</keyword>
<dbReference type="Pfam" id="PF07228">
    <property type="entry name" value="SpoIIE"/>
    <property type="match status" value="1"/>
</dbReference>